<evidence type="ECO:0000313" key="13">
    <source>
        <dbReference type="Proteomes" id="UP001519460"/>
    </source>
</evidence>
<dbReference type="Pfam" id="PF02866">
    <property type="entry name" value="Ldh_1_C"/>
    <property type="match status" value="1"/>
</dbReference>
<organism evidence="12 13">
    <name type="scientific">Batillaria attramentaria</name>
    <dbReference type="NCBI Taxonomy" id="370345"/>
    <lineage>
        <taxon>Eukaryota</taxon>
        <taxon>Metazoa</taxon>
        <taxon>Spiralia</taxon>
        <taxon>Lophotrochozoa</taxon>
        <taxon>Mollusca</taxon>
        <taxon>Gastropoda</taxon>
        <taxon>Caenogastropoda</taxon>
        <taxon>Sorbeoconcha</taxon>
        <taxon>Cerithioidea</taxon>
        <taxon>Batillariidae</taxon>
        <taxon>Batillaria</taxon>
    </lineage>
</organism>
<name>A0ABD0KL27_9CAEN</name>
<feature type="binding site" evidence="8">
    <location>
        <begin position="147"/>
        <end position="149"/>
    </location>
    <ligand>
        <name>NAD(+)</name>
        <dbReference type="ChEBI" id="CHEBI:57540"/>
    </ligand>
</feature>
<feature type="binding site" evidence="8">
    <location>
        <begin position="38"/>
        <end position="44"/>
    </location>
    <ligand>
        <name>NAD(+)</name>
        <dbReference type="ChEBI" id="CHEBI:57540"/>
    </ligand>
</feature>
<protein>
    <recommendedName>
        <fullName evidence="4">Malate dehydrogenase, mitochondrial</fullName>
        <ecNumber evidence="3">1.1.1.37</ecNumber>
    </recommendedName>
</protein>
<keyword evidence="7 8" id="KW-0520">NAD</keyword>
<dbReference type="EMBL" id="JACVVK020000157">
    <property type="protein sequence ID" value="KAK7487961.1"/>
    <property type="molecule type" value="Genomic_DNA"/>
</dbReference>
<comment type="similarity">
    <text evidence="1">Belongs to the LDH/MDH superfamily. MDH type 1 family.</text>
</comment>
<feature type="binding site" evidence="8">
    <location>
        <position position="64"/>
    </location>
    <ligand>
        <name>NAD(+)</name>
        <dbReference type="ChEBI" id="CHEBI:57540"/>
    </ligand>
</feature>
<feature type="domain" description="Lactate/malate dehydrogenase N-terminal" evidence="10">
    <location>
        <begin position="33"/>
        <end position="173"/>
    </location>
</feature>
<sequence>MFSRLSRPAQLVCVIRKQFSTSNKAYSQPKEARVALLGASGGIGQPLGLLLKQSPLISHLNLYDIAHTPGVAADLSHIETRAKVAGFLGEDQLKQCLKGANVVIIPAGVPRKPGMTRDDLFNTNAGIVRDLVDACAEVCPKAMIGVITNPVSVVTPSEVLKKRGVYDPKRVFGSDNTGRGSIKYIHCRGKGPGCLESERAGDWGHSGITIIPLISQCTPPVSFPQKIGLQIYLACARCFLFAFSVVQQSPSVFLNPKPEREKLTVRIQNAGHRGGRRQGWCKAKYFATPVLLGKEGIEKNLGMGKLIDFEVNLLKAAMPELLANIKKGEEFVDKTYKK</sequence>
<proteinExistence type="inferred from homology"/>
<keyword evidence="6 9" id="KW-0560">Oxidoreductase</keyword>
<dbReference type="Proteomes" id="UP001519460">
    <property type="component" value="Unassembled WGS sequence"/>
</dbReference>
<evidence type="ECO:0000256" key="3">
    <source>
        <dbReference type="ARBA" id="ARBA00012995"/>
    </source>
</evidence>
<reference evidence="12 13" key="1">
    <citation type="journal article" date="2023" name="Sci. Data">
        <title>Genome assembly of the Korean intertidal mud-creeper Batillaria attramentaria.</title>
        <authorList>
            <person name="Patra A.K."/>
            <person name="Ho P.T."/>
            <person name="Jun S."/>
            <person name="Lee S.J."/>
            <person name="Kim Y."/>
            <person name="Won Y.J."/>
        </authorList>
    </citation>
    <scope>NUCLEOTIDE SEQUENCE [LARGE SCALE GENOMIC DNA]</scope>
    <source>
        <strain evidence="12">Wonlab-2016</strain>
    </source>
</reference>
<accession>A0ABD0KL27</accession>
<evidence type="ECO:0000256" key="2">
    <source>
        <dbReference type="ARBA" id="ARBA00011738"/>
    </source>
</evidence>
<feature type="binding site" evidence="8">
    <location>
        <position position="124"/>
    </location>
    <ligand>
        <name>NAD(+)</name>
        <dbReference type="ChEBI" id="CHEBI:57540"/>
    </ligand>
</feature>
<dbReference type="InterPro" id="IPR036291">
    <property type="entry name" value="NAD(P)-bd_dom_sf"/>
</dbReference>
<dbReference type="InterPro" id="IPR022383">
    <property type="entry name" value="Lactate/malate_DH_C"/>
</dbReference>
<feature type="domain" description="Lactate/malate dehydrogenase C-terminal" evidence="11">
    <location>
        <begin position="259"/>
        <end position="332"/>
    </location>
</feature>
<evidence type="ECO:0000259" key="10">
    <source>
        <dbReference type="Pfam" id="PF00056"/>
    </source>
</evidence>
<dbReference type="PANTHER" id="PTHR11540:SF16">
    <property type="entry name" value="MALATE DEHYDROGENASE, MITOCHONDRIAL"/>
    <property type="match status" value="1"/>
</dbReference>
<comment type="caution">
    <text evidence="12">The sequence shown here is derived from an EMBL/GenBank/DDBJ whole genome shotgun (WGS) entry which is preliminary data.</text>
</comment>
<evidence type="ECO:0000313" key="12">
    <source>
        <dbReference type="EMBL" id="KAK7487961.1"/>
    </source>
</evidence>
<evidence type="ECO:0000259" key="11">
    <source>
        <dbReference type="Pfam" id="PF02866"/>
    </source>
</evidence>
<dbReference type="InterPro" id="IPR015955">
    <property type="entry name" value="Lactate_DH/Glyco_Ohase_4_C"/>
</dbReference>
<evidence type="ECO:0000256" key="4">
    <source>
        <dbReference type="ARBA" id="ARBA00016075"/>
    </source>
</evidence>
<dbReference type="FunFam" id="3.40.50.720:FF:000013">
    <property type="entry name" value="Malate dehydrogenase"/>
    <property type="match status" value="1"/>
</dbReference>
<dbReference type="SUPFAM" id="SSF56327">
    <property type="entry name" value="LDH C-terminal domain-like"/>
    <property type="match status" value="1"/>
</dbReference>
<dbReference type="Gene3D" id="3.40.50.720">
    <property type="entry name" value="NAD(P)-binding Rossmann-like Domain"/>
    <property type="match status" value="1"/>
</dbReference>
<evidence type="ECO:0000256" key="9">
    <source>
        <dbReference type="RuleBase" id="RU003369"/>
    </source>
</evidence>
<dbReference type="InterPro" id="IPR001236">
    <property type="entry name" value="Lactate/malate_DH_N"/>
</dbReference>
<dbReference type="PANTHER" id="PTHR11540">
    <property type="entry name" value="MALATE AND LACTATE DEHYDROGENASE"/>
    <property type="match status" value="1"/>
</dbReference>
<dbReference type="EC" id="1.1.1.37" evidence="3"/>
<evidence type="ECO:0000256" key="6">
    <source>
        <dbReference type="ARBA" id="ARBA00023002"/>
    </source>
</evidence>
<dbReference type="Pfam" id="PF00056">
    <property type="entry name" value="Ldh_1_N"/>
    <property type="match status" value="1"/>
</dbReference>
<keyword evidence="13" id="KW-1185">Reference proteome</keyword>
<dbReference type="AlphaFoldDB" id="A0ABD0KL27"/>
<keyword evidence="5" id="KW-0816">Tricarboxylic acid cycle</keyword>
<evidence type="ECO:0000256" key="7">
    <source>
        <dbReference type="ARBA" id="ARBA00023027"/>
    </source>
</evidence>
<evidence type="ECO:0000256" key="5">
    <source>
        <dbReference type="ARBA" id="ARBA00022532"/>
    </source>
</evidence>
<evidence type="ECO:0000256" key="1">
    <source>
        <dbReference type="ARBA" id="ARBA00008824"/>
    </source>
</evidence>
<dbReference type="Gene3D" id="3.90.110.10">
    <property type="entry name" value="Lactate dehydrogenase/glycoside hydrolase, family 4, C-terminal"/>
    <property type="match status" value="1"/>
</dbReference>
<gene>
    <name evidence="12" type="ORF">BaRGS_00020862</name>
</gene>
<dbReference type="GO" id="GO:0030060">
    <property type="term" value="F:L-malate dehydrogenase (NAD+) activity"/>
    <property type="evidence" value="ECO:0007669"/>
    <property type="project" value="UniProtKB-EC"/>
</dbReference>
<comment type="subunit">
    <text evidence="2">Homodimer.</text>
</comment>
<evidence type="ECO:0000256" key="8">
    <source>
        <dbReference type="PIRSR" id="PIRSR000102-3"/>
    </source>
</evidence>
<dbReference type="SUPFAM" id="SSF51735">
    <property type="entry name" value="NAD(P)-binding Rossmann-fold domains"/>
    <property type="match status" value="1"/>
</dbReference>
<dbReference type="GO" id="GO:0006099">
    <property type="term" value="P:tricarboxylic acid cycle"/>
    <property type="evidence" value="ECO:0007669"/>
    <property type="project" value="UniProtKB-KW"/>
</dbReference>